<name>A0A015LGA5_RHIIW</name>
<dbReference type="AlphaFoldDB" id="A0A015LGA5"/>
<protein>
    <submittedName>
        <fullName evidence="1">Uncharacterized protein</fullName>
    </submittedName>
</protein>
<dbReference type="OrthoDB" id="2421517at2759"/>
<gene>
    <name evidence="1" type="ORF">RirG_239590</name>
</gene>
<sequence>MASEAIPKKTGIQWLASWSSHLEIYLNNYQCSGIWYQDFLSITNLNDSPTQRLIAYLLLQNVIKLTFSKKTTPNSIHTHFLADSYLEPEKILVLEPAEALKFSYIIGWVIYKLTKSDKIIRSHPKFDIIRAHLMILSSKQVVYEKDVRSQTTNVVPGQDFLKFMYKMESLIILLFEKHKELGPNILHYINNSLMCNSLLLGAFNALFNISSQMLSIHEPEKQELKDDAKNFLYERIISIYMKSRQKSWRKFNDLIPEKGTSSLRENLKAMRNDIQNSSKTSKTKNTHTLMKKSNVPKDPILALVQLQIWAKLDGAEEEFSKMFLVSELQWLLWAFGDKARYKKKKSLIFLILDHLKKETPFSNEAISKGQIFVE</sequence>
<comment type="caution">
    <text evidence="1">The sequence shown here is derived from an EMBL/GenBank/DDBJ whole genome shotgun (WGS) entry which is preliminary data.</text>
</comment>
<reference evidence="1 2" key="1">
    <citation type="submission" date="2014-02" db="EMBL/GenBank/DDBJ databases">
        <title>Single nucleus genome sequencing reveals high similarity among nuclei of an endomycorrhizal fungus.</title>
        <authorList>
            <person name="Lin K."/>
            <person name="Geurts R."/>
            <person name="Zhang Z."/>
            <person name="Limpens E."/>
            <person name="Saunders D.G."/>
            <person name="Mu D."/>
            <person name="Pang E."/>
            <person name="Cao H."/>
            <person name="Cha H."/>
            <person name="Lin T."/>
            <person name="Zhou Q."/>
            <person name="Shang Y."/>
            <person name="Li Y."/>
            <person name="Ivanov S."/>
            <person name="Sharma T."/>
            <person name="Velzen R.V."/>
            <person name="Ruijter N.D."/>
            <person name="Aanen D.K."/>
            <person name="Win J."/>
            <person name="Kamoun S."/>
            <person name="Bisseling T."/>
            <person name="Huang S."/>
        </authorList>
    </citation>
    <scope>NUCLEOTIDE SEQUENCE [LARGE SCALE GENOMIC DNA]</scope>
    <source>
        <strain evidence="2">DAOM197198w</strain>
    </source>
</reference>
<dbReference type="EMBL" id="JEMT01028710">
    <property type="protein sequence ID" value="EXX53893.1"/>
    <property type="molecule type" value="Genomic_DNA"/>
</dbReference>
<keyword evidence="2" id="KW-1185">Reference proteome</keyword>
<proteinExistence type="predicted"/>
<accession>A0A015LGA5</accession>
<dbReference type="HOGENOM" id="CLU_038726_3_0_1"/>
<organism evidence="1 2">
    <name type="scientific">Rhizophagus irregularis (strain DAOM 197198w)</name>
    <name type="common">Glomus intraradices</name>
    <dbReference type="NCBI Taxonomy" id="1432141"/>
    <lineage>
        <taxon>Eukaryota</taxon>
        <taxon>Fungi</taxon>
        <taxon>Fungi incertae sedis</taxon>
        <taxon>Mucoromycota</taxon>
        <taxon>Glomeromycotina</taxon>
        <taxon>Glomeromycetes</taxon>
        <taxon>Glomerales</taxon>
        <taxon>Glomeraceae</taxon>
        <taxon>Rhizophagus</taxon>
    </lineage>
</organism>
<evidence type="ECO:0000313" key="1">
    <source>
        <dbReference type="EMBL" id="EXX53893.1"/>
    </source>
</evidence>
<dbReference type="Proteomes" id="UP000022910">
    <property type="component" value="Unassembled WGS sequence"/>
</dbReference>
<evidence type="ECO:0000313" key="2">
    <source>
        <dbReference type="Proteomes" id="UP000022910"/>
    </source>
</evidence>